<comment type="similarity">
    <text evidence="3">Belongs to the glycosyl hydrolase 13 family.</text>
</comment>
<evidence type="ECO:0000313" key="15">
    <source>
        <dbReference type="Proteomes" id="UP001156691"/>
    </source>
</evidence>
<evidence type="ECO:0000256" key="5">
    <source>
        <dbReference type="ARBA" id="ARBA00015938"/>
    </source>
</evidence>
<comment type="caution">
    <text evidence="14">The sequence shown here is derived from an EMBL/GenBank/DDBJ whole genome shotgun (WGS) entry which is preliminary data.</text>
</comment>
<evidence type="ECO:0000256" key="4">
    <source>
        <dbReference type="ARBA" id="ARBA00012268"/>
    </source>
</evidence>
<evidence type="ECO:0000256" key="9">
    <source>
        <dbReference type="ARBA" id="ARBA00023295"/>
    </source>
</evidence>
<dbReference type="InterPro" id="IPR044901">
    <property type="entry name" value="Trehalose_TreZ_E-set_sf"/>
</dbReference>
<gene>
    <name evidence="14" type="ORF">GCM10010862_14150</name>
</gene>
<dbReference type="InterPro" id="IPR012768">
    <property type="entry name" value="Trehalose_TreZ"/>
</dbReference>
<evidence type="ECO:0000259" key="13">
    <source>
        <dbReference type="SMART" id="SM00642"/>
    </source>
</evidence>
<evidence type="ECO:0000256" key="12">
    <source>
        <dbReference type="SAM" id="MobiDB-lite"/>
    </source>
</evidence>
<protein>
    <recommendedName>
        <fullName evidence="5 11">Malto-oligosyltrehalose trehalohydrolase</fullName>
        <ecNumber evidence="4 11">3.2.1.141</ecNumber>
    </recommendedName>
</protein>
<dbReference type="InterPro" id="IPR017853">
    <property type="entry name" value="GH"/>
</dbReference>
<evidence type="ECO:0000313" key="14">
    <source>
        <dbReference type="EMBL" id="GLQ54156.1"/>
    </source>
</evidence>
<dbReference type="EMBL" id="BSNS01000007">
    <property type="protein sequence ID" value="GLQ54156.1"/>
    <property type="molecule type" value="Genomic_DNA"/>
</dbReference>
<dbReference type="Gene3D" id="3.20.20.80">
    <property type="entry name" value="Glycosidases"/>
    <property type="match status" value="1"/>
</dbReference>
<evidence type="ECO:0000256" key="1">
    <source>
        <dbReference type="ARBA" id="ARBA00004496"/>
    </source>
</evidence>
<comment type="pathway">
    <text evidence="2">Glycan biosynthesis; trehalose biosynthesis.</text>
</comment>
<comment type="subcellular location">
    <subcellularLocation>
        <location evidence="1">Cytoplasm</location>
    </subcellularLocation>
</comment>
<reference evidence="15" key="1">
    <citation type="journal article" date="2019" name="Int. J. Syst. Evol. Microbiol.">
        <title>The Global Catalogue of Microorganisms (GCM) 10K type strain sequencing project: providing services to taxonomists for standard genome sequencing and annotation.</title>
        <authorList>
            <consortium name="The Broad Institute Genomics Platform"/>
            <consortium name="The Broad Institute Genome Sequencing Center for Infectious Disease"/>
            <person name="Wu L."/>
            <person name="Ma J."/>
        </authorList>
    </citation>
    <scope>NUCLEOTIDE SEQUENCE [LARGE SCALE GENOMIC DNA]</scope>
    <source>
        <strain evidence="15">NBRC 112416</strain>
    </source>
</reference>
<dbReference type="SUPFAM" id="SSF51445">
    <property type="entry name" value="(Trans)glycosidases"/>
    <property type="match status" value="1"/>
</dbReference>
<dbReference type="InterPro" id="IPR006047">
    <property type="entry name" value="GH13_cat_dom"/>
</dbReference>
<dbReference type="Proteomes" id="UP001156691">
    <property type="component" value="Unassembled WGS sequence"/>
</dbReference>
<keyword evidence="8" id="KW-0119">Carbohydrate metabolism</keyword>
<dbReference type="PANTHER" id="PTHR43651:SF11">
    <property type="entry name" value="MALTO-OLIGOSYLTREHALOSE TREHALOHYDROLASE"/>
    <property type="match status" value="1"/>
</dbReference>
<feature type="region of interest" description="Disordered" evidence="12">
    <location>
        <begin position="1"/>
        <end position="26"/>
    </location>
</feature>
<dbReference type="PIRSF" id="PIRSF006337">
    <property type="entry name" value="Trehalose_TreZ"/>
    <property type="match status" value="1"/>
</dbReference>
<dbReference type="InterPro" id="IPR013783">
    <property type="entry name" value="Ig-like_fold"/>
</dbReference>
<dbReference type="CDD" id="cd11325">
    <property type="entry name" value="AmyAc_GTHase"/>
    <property type="match status" value="1"/>
</dbReference>
<evidence type="ECO:0000256" key="10">
    <source>
        <dbReference type="ARBA" id="ARBA00034013"/>
    </source>
</evidence>
<dbReference type="SMART" id="SM00642">
    <property type="entry name" value="Aamy"/>
    <property type="match status" value="1"/>
</dbReference>
<comment type="catalytic activity">
    <reaction evidence="10">
        <text>hydrolysis of (1-&gt;4)-alpha-D-glucosidic linkage in 4-alpha-D-[(1-&gt;4)-alpha-D-glucanosyl]n trehalose to yield trehalose and (1-&gt;4)-alpha-D-glucan.</text>
        <dbReference type="EC" id="3.2.1.141"/>
    </reaction>
</comment>
<feature type="region of interest" description="Disordered" evidence="12">
    <location>
        <begin position="299"/>
        <end position="320"/>
    </location>
</feature>
<dbReference type="NCBIfam" id="TIGR02402">
    <property type="entry name" value="trehalose_TreZ"/>
    <property type="match status" value="1"/>
</dbReference>
<organism evidence="14 15">
    <name type="scientific">Devosia nitrariae</name>
    <dbReference type="NCBI Taxonomy" id="2071872"/>
    <lineage>
        <taxon>Bacteria</taxon>
        <taxon>Pseudomonadati</taxon>
        <taxon>Pseudomonadota</taxon>
        <taxon>Alphaproteobacteria</taxon>
        <taxon>Hyphomicrobiales</taxon>
        <taxon>Devosiaceae</taxon>
        <taxon>Devosia</taxon>
    </lineage>
</organism>
<name>A0ABQ5W2T1_9HYPH</name>
<evidence type="ECO:0000256" key="2">
    <source>
        <dbReference type="ARBA" id="ARBA00005199"/>
    </source>
</evidence>
<sequence length="522" mass="57681">MEAPAGTPYSIHVDGDRIPDPASRLQHDDVHGPSVLVDHDTYAWGVPWTGRPWHEAVIYEMHVGTFTAEGTFAAAAAKLDRLAELGITALEIMPVGQWSGRRGWGYDGVLPFAPHPAYGTPDDFKAFVERAHELGLMVLLDVVMNHFGPDGAYIHRLAPEFFDDDRHTPWGAAINFNREAVRRFWIDCALMWIEDYRLDGLRLDAVHQITGPGSDRFFDELSHAVRGLDAGRPLHLVVEDERNEPGLRESGKYDASWNDDFHHAVHTALTGESGGYYASFAVDPIGDLCLALERGHIEEGQDRPRRKSARGAPSSHLAPTAFVNATQTHDQVGNRALGERLVSLADPAAVEIAFALLLVCPYIPMIFMGEEQGARTPFLFFADYGGELGEMVRKGRAEEFAEIAALAGKVPDPIALETFEASKLTWGDTPDARHWRETTRACLAFRAEHTTPLVASGREDVKVSRTGDRALYARWTFAAGTLDLYLNFGGVGRFETRPDAPQLAFNVLETDPYALSIEARAK</sequence>
<dbReference type="Gene3D" id="1.10.10.760">
    <property type="entry name" value="E-set domains of sugar-utilizing enzymes"/>
    <property type="match status" value="1"/>
</dbReference>
<dbReference type="EC" id="3.2.1.141" evidence="4 11"/>
<feature type="compositionally biased region" description="Basic and acidic residues" evidence="12">
    <location>
        <begin position="13"/>
        <end position="26"/>
    </location>
</feature>
<dbReference type="PANTHER" id="PTHR43651">
    <property type="entry name" value="1,4-ALPHA-GLUCAN-BRANCHING ENZYME"/>
    <property type="match status" value="1"/>
</dbReference>
<keyword evidence="6" id="KW-0963">Cytoplasm</keyword>
<evidence type="ECO:0000256" key="3">
    <source>
        <dbReference type="ARBA" id="ARBA00008061"/>
    </source>
</evidence>
<evidence type="ECO:0000256" key="11">
    <source>
        <dbReference type="NCBIfam" id="TIGR02402"/>
    </source>
</evidence>
<accession>A0ABQ5W2T1</accession>
<dbReference type="Pfam" id="PF00128">
    <property type="entry name" value="Alpha-amylase"/>
    <property type="match status" value="1"/>
</dbReference>
<feature type="domain" description="Glycosyl hydrolase family 13 catalytic" evidence="13">
    <location>
        <begin position="60"/>
        <end position="396"/>
    </location>
</feature>
<evidence type="ECO:0000256" key="6">
    <source>
        <dbReference type="ARBA" id="ARBA00022490"/>
    </source>
</evidence>
<dbReference type="Gene3D" id="2.60.40.10">
    <property type="entry name" value="Immunoglobulins"/>
    <property type="match status" value="1"/>
</dbReference>
<keyword evidence="15" id="KW-1185">Reference proteome</keyword>
<keyword evidence="9" id="KW-0326">Glycosidase</keyword>
<keyword evidence="7" id="KW-0378">Hydrolase</keyword>
<evidence type="ECO:0000256" key="7">
    <source>
        <dbReference type="ARBA" id="ARBA00022801"/>
    </source>
</evidence>
<proteinExistence type="inferred from homology"/>
<evidence type="ECO:0000256" key="8">
    <source>
        <dbReference type="ARBA" id="ARBA00023277"/>
    </source>
</evidence>